<organism evidence="1 2">
    <name type="scientific">Betalipothrixvirus acidiani</name>
    <dbReference type="NCBI Taxonomy" id="346881"/>
    <lineage>
        <taxon>Viruses</taxon>
        <taxon>Adnaviria</taxon>
        <taxon>Zilligvirae</taxon>
        <taxon>Taleaviricota</taxon>
        <taxon>Tokiviricetes</taxon>
        <taxon>Ligamenvirales</taxon>
        <taxon>Lipothrixviridae</taxon>
        <taxon>Betalipothrixvirus</taxon>
    </lineage>
</organism>
<protein>
    <submittedName>
        <fullName evidence="1">Uncharacterized protein</fullName>
    </submittedName>
</protein>
<accession>A7WKD5</accession>
<dbReference type="Proteomes" id="UP000001310">
    <property type="component" value="Segment"/>
</dbReference>
<dbReference type="OrthoDB" id="22220at10239"/>
<name>A7WKD5_9VIRU</name>
<dbReference type="EMBL" id="AM087120">
    <property type="protein sequence ID" value="CAJ31536.1"/>
    <property type="molecule type" value="Genomic_DNA"/>
</dbReference>
<dbReference type="RefSeq" id="YP_001604388.1">
    <property type="nucleotide sequence ID" value="NC_010155.1"/>
</dbReference>
<dbReference type="KEGG" id="vg:5797790"/>
<evidence type="ECO:0000313" key="2">
    <source>
        <dbReference type="Proteomes" id="UP000001310"/>
    </source>
</evidence>
<reference evidence="2" key="1">
    <citation type="journal article" date="2008" name="J. Virol.">
        <title>Structure of the acidianus filamentous virus 3 and comparative genomics of related archaeal lipothrixviruses.</title>
        <authorList>
            <person name="Vestergaard G."/>
            <person name="Aramayo R."/>
            <person name="Basta T."/>
            <person name="Haring M."/>
            <person name="Peng X."/>
            <person name="Brugger K."/>
            <person name="Chen L."/>
            <person name="Rachel R."/>
            <person name="Boisset N."/>
            <person name="Garrett R.A."/>
            <person name="Prangishvili D."/>
        </authorList>
    </citation>
    <scope>NUCLEOTIDE SEQUENCE [LARGE SCALE GENOMIC DNA]</scope>
</reference>
<dbReference type="GeneID" id="5797790"/>
<keyword evidence="2" id="KW-1185">Reference proteome</keyword>
<proteinExistence type="predicted"/>
<sequence>MAEAVAFLAGSSGGGIVSALEDIGNQILEWLRKMFMTIWRHIVGLFYRMIDYFMKDPVGFITMIGELIVFLA</sequence>
<evidence type="ECO:0000313" key="1">
    <source>
        <dbReference type="EMBL" id="CAJ31536.1"/>
    </source>
</evidence>